<dbReference type="GO" id="GO:0046914">
    <property type="term" value="F:transition metal ion binding"/>
    <property type="evidence" value="ECO:0007669"/>
    <property type="project" value="InterPro"/>
</dbReference>
<evidence type="ECO:0000256" key="2">
    <source>
        <dbReference type="ARBA" id="ARBA00022386"/>
    </source>
</evidence>
<evidence type="ECO:0000256" key="3">
    <source>
        <dbReference type="ARBA" id="ARBA00023015"/>
    </source>
</evidence>
<protein>
    <recommendedName>
        <fullName evidence="2">Transcriptional regulator MntR</fullName>
    </recommendedName>
</protein>
<evidence type="ECO:0000259" key="7">
    <source>
        <dbReference type="PROSITE" id="PS50944"/>
    </source>
</evidence>
<dbReference type="Proteomes" id="UP000187464">
    <property type="component" value="Chromosome I"/>
</dbReference>
<feature type="domain" description="HTH dtxR-type" evidence="7">
    <location>
        <begin position="1"/>
        <end position="63"/>
    </location>
</feature>
<dbReference type="InterPro" id="IPR022687">
    <property type="entry name" value="HTH_DTXR"/>
</dbReference>
<dbReference type="Pfam" id="PF01325">
    <property type="entry name" value="Fe_dep_repress"/>
    <property type="match status" value="1"/>
</dbReference>
<evidence type="ECO:0000256" key="4">
    <source>
        <dbReference type="ARBA" id="ARBA00023125"/>
    </source>
</evidence>
<dbReference type="PANTHER" id="PTHR33238">
    <property type="entry name" value="IRON (METAL) DEPENDENT REPRESSOR, DTXR FAMILY"/>
    <property type="match status" value="1"/>
</dbReference>
<accession>A0A1R3SWZ0</accession>
<dbReference type="Gene3D" id="1.10.10.10">
    <property type="entry name" value="Winged helix-like DNA-binding domain superfamily/Winged helix DNA-binding domain"/>
    <property type="match status" value="1"/>
</dbReference>
<dbReference type="PANTHER" id="PTHR33238:SF7">
    <property type="entry name" value="IRON-DEPENDENT TRANSCRIPTIONAL REGULATOR"/>
    <property type="match status" value="1"/>
</dbReference>
<dbReference type="Pfam" id="PF04023">
    <property type="entry name" value="FeoA"/>
    <property type="match status" value="1"/>
</dbReference>
<dbReference type="InterPro" id="IPR001367">
    <property type="entry name" value="Fe_dep_repressor"/>
</dbReference>
<dbReference type="InterPro" id="IPR036388">
    <property type="entry name" value="WH-like_DNA-bd_sf"/>
</dbReference>
<dbReference type="Pfam" id="PF02742">
    <property type="entry name" value="Fe_dep_repr_C"/>
    <property type="match status" value="1"/>
</dbReference>
<dbReference type="InterPro" id="IPR050536">
    <property type="entry name" value="DtxR_MntR_Metal-Reg"/>
</dbReference>
<dbReference type="InterPro" id="IPR022689">
    <property type="entry name" value="Iron_dep_repressor"/>
</dbReference>
<dbReference type="InterPro" id="IPR036390">
    <property type="entry name" value="WH_DNA-bd_sf"/>
</dbReference>
<dbReference type="SMART" id="SM00529">
    <property type="entry name" value="HTH_DTXR"/>
    <property type="match status" value="1"/>
</dbReference>
<sequence>MAFQTKEDYLKNMYMIDEEMGIISLSELSRRLRVSIPTVNSMVKKLHHGGWVIYEKYQPVRLTDKGKKEAALIVRKHRIVEMFLVKKMNFGWEEVHDIAEQIEHVNSEIFFERMDEMLGNPSSDPHGSPIPNQNGIITSKKYMRLSDAKNGSVVILRRLHSDDRDLLNYLNEKRISLHTTFIIENIEPFDKSINIRYNEGATATLSKDVCDMLLVEATSHRDIPFPGDIG</sequence>
<reference evidence="8 9" key="1">
    <citation type="submission" date="2016-08" db="EMBL/GenBank/DDBJ databases">
        <authorList>
            <person name="Seilhamer J.J."/>
        </authorList>
    </citation>
    <scope>NUCLEOTIDE SEQUENCE [LARGE SCALE GENOMIC DNA]</scope>
    <source>
        <strain evidence="8">M3/6</strain>
    </source>
</reference>
<dbReference type="GO" id="GO:0003700">
    <property type="term" value="F:DNA-binding transcription factor activity"/>
    <property type="evidence" value="ECO:0007669"/>
    <property type="project" value="InterPro"/>
</dbReference>
<dbReference type="GO" id="GO:0046983">
    <property type="term" value="F:protein dimerization activity"/>
    <property type="evidence" value="ECO:0007669"/>
    <property type="project" value="InterPro"/>
</dbReference>
<comment type="function">
    <text evidence="6">In the presence of manganese, represses expression of mntH and mntS. Up-regulates expression of mntP.</text>
</comment>
<evidence type="ECO:0000313" key="8">
    <source>
        <dbReference type="EMBL" id="SCD20793.1"/>
    </source>
</evidence>
<organism evidence="8 9">
    <name type="scientific">Proteiniphilum saccharofermentans</name>
    <dbReference type="NCBI Taxonomy" id="1642647"/>
    <lineage>
        <taxon>Bacteria</taxon>
        <taxon>Pseudomonadati</taxon>
        <taxon>Bacteroidota</taxon>
        <taxon>Bacteroidia</taxon>
        <taxon>Bacteroidales</taxon>
        <taxon>Dysgonomonadaceae</taxon>
        <taxon>Proteiniphilum</taxon>
    </lineage>
</organism>
<name>A0A1R3SWZ0_9BACT</name>
<dbReference type="GO" id="GO:0003677">
    <property type="term" value="F:DNA binding"/>
    <property type="evidence" value="ECO:0007669"/>
    <property type="project" value="UniProtKB-KW"/>
</dbReference>
<dbReference type="Gene3D" id="1.10.60.10">
    <property type="entry name" value="Iron dependent repressor, metal binding and dimerisation domain"/>
    <property type="match status" value="1"/>
</dbReference>
<dbReference type="Gene3D" id="2.30.30.90">
    <property type="match status" value="1"/>
</dbReference>
<comment type="similarity">
    <text evidence="1">Belongs to the DtxR/MntR family.</text>
</comment>
<gene>
    <name evidence="8" type="ORF">PSM36_1984</name>
</gene>
<evidence type="ECO:0000313" key="9">
    <source>
        <dbReference type="Proteomes" id="UP000187464"/>
    </source>
</evidence>
<dbReference type="InterPro" id="IPR007167">
    <property type="entry name" value="Fe-transptr_FeoA-like"/>
</dbReference>
<dbReference type="PROSITE" id="PS50944">
    <property type="entry name" value="HTH_DTXR"/>
    <property type="match status" value="1"/>
</dbReference>
<keyword evidence="3" id="KW-0805">Transcription regulation</keyword>
<evidence type="ECO:0000256" key="6">
    <source>
        <dbReference type="ARBA" id="ARBA00025185"/>
    </source>
</evidence>
<dbReference type="InterPro" id="IPR038157">
    <property type="entry name" value="FeoA_core_dom"/>
</dbReference>
<evidence type="ECO:0000256" key="5">
    <source>
        <dbReference type="ARBA" id="ARBA00023163"/>
    </source>
</evidence>
<evidence type="ECO:0000256" key="1">
    <source>
        <dbReference type="ARBA" id="ARBA00007871"/>
    </source>
</evidence>
<keyword evidence="5" id="KW-0804">Transcription</keyword>
<dbReference type="InterPro" id="IPR036421">
    <property type="entry name" value="Fe_dep_repressor_sf"/>
</dbReference>
<dbReference type="KEGG" id="psac:PSM36_1984"/>
<dbReference type="SUPFAM" id="SSF47979">
    <property type="entry name" value="Iron-dependent repressor protein, dimerization domain"/>
    <property type="match status" value="1"/>
</dbReference>
<dbReference type="EMBL" id="LT605205">
    <property type="protein sequence ID" value="SCD20793.1"/>
    <property type="molecule type" value="Genomic_DNA"/>
</dbReference>
<dbReference type="AlphaFoldDB" id="A0A1R3SWZ0"/>
<keyword evidence="4" id="KW-0238">DNA-binding</keyword>
<dbReference type="SUPFAM" id="SSF46785">
    <property type="entry name" value="Winged helix' DNA-binding domain"/>
    <property type="match status" value="1"/>
</dbReference>
<dbReference type="STRING" id="1642647.PSM36_1984"/>
<proteinExistence type="inferred from homology"/>
<keyword evidence="9" id="KW-1185">Reference proteome</keyword>